<evidence type="ECO:0000256" key="6">
    <source>
        <dbReference type="ARBA" id="ARBA00022692"/>
    </source>
</evidence>
<dbReference type="Pfam" id="PF03155">
    <property type="entry name" value="Alg6_Alg8"/>
    <property type="match status" value="1"/>
</dbReference>
<dbReference type="EC" id="2.4.1.-" evidence="12"/>
<dbReference type="Proteomes" id="UP000261660">
    <property type="component" value="Unplaced"/>
</dbReference>
<dbReference type="GeneTree" id="ENSGT00940000153733"/>
<evidence type="ECO:0000256" key="8">
    <source>
        <dbReference type="ARBA" id="ARBA00022989"/>
    </source>
</evidence>
<feature type="chain" id="PRO_5018719741" description="Alpha-1,3-glucosyltransferase" evidence="13">
    <location>
        <begin position="23"/>
        <end position="186"/>
    </location>
</feature>
<accession>A0A3Q3E6R2</accession>
<dbReference type="STRING" id="56723.ENSLBEP00000002972"/>
<keyword evidence="5 12" id="KW-0808">Transferase</keyword>
<keyword evidence="8 12" id="KW-1133">Transmembrane helix</keyword>
<feature type="signal peptide" evidence="13">
    <location>
        <begin position="1"/>
        <end position="22"/>
    </location>
</feature>
<protein>
    <recommendedName>
        <fullName evidence="12">Alpha-1,3-glucosyltransferase</fullName>
        <ecNumber evidence="12">2.4.1.-</ecNumber>
    </recommendedName>
</protein>
<reference evidence="14" key="1">
    <citation type="submission" date="2025-08" db="UniProtKB">
        <authorList>
            <consortium name="Ensembl"/>
        </authorList>
    </citation>
    <scope>IDENTIFICATION</scope>
</reference>
<evidence type="ECO:0000256" key="3">
    <source>
        <dbReference type="ARBA" id="ARBA00008715"/>
    </source>
</evidence>
<evidence type="ECO:0000256" key="5">
    <source>
        <dbReference type="ARBA" id="ARBA00022679"/>
    </source>
</evidence>
<feature type="transmembrane region" description="Helical" evidence="12">
    <location>
        <begin position="146"/>
        <end position="164"/>
    </location>
</feature>
<comment type="similarity">
    <text evidence="3 12">Belongs to the ALG6/ALG8 glucosyltransferase family.</text>
</comment>
<keyword evidence="6 12" id="KW-0812">Transmembrane</keyword>
<comment type="caution">
    <text evidence="12">Lacks conserved residue(s) required for the propagation of feature annotation.</text>
</comment>
<proteinExistence type="inferred from homology"/>
<keyword evidence="7 12" id="KW-0256">Endoplasmic reticulum</keyword>
<dbReference type="GO" id="GO:0005789">
    <property type="term" value="C:endoplasmic reticulum membrane"/>
    <property type="evidence" value="ECO:0007669"/>
    <property type="project" value="UniProtKB-SubCell"/>
</dbReference>
<keyword evidence="4 12" id="KW-0328">Glycosyltransferase</keyword>
<feature type="transmembrane region" description="Helical" evidence="12">
    <location>
        <begin position="110"/>
        <end position="134"/>
    </location>
</feature>
<dbReference type="GO" id="GO:0042281">
    <property type="term" value="F:dolichyl pyrophosphate Man9GlcNAc2 alpha-1,3-glucosyltransferase activity"/>
    <property type="evidence" value="ECO:0007669"/>
    <property type="project" value="UniProtKB-EC"/>
</dbReference>
<evidence type="ECO:0000256" key="13">
    <source>
        <dbReference type="SAM" id="SignalP"/>
    </source>
</evidence>
<comment type="function">
    <text evidence="10">Dolichyl pyrophosphate Man9GlcNAc2 alpha-1,3-glucosyltransferase that operates in the biosynthetic pathway of dolichol-linked oligosaccharides, the glycan precursors employed in protein asparagine (N)-glycosylation. The assembly of dolichol-linked oligosaccharides begins on the cytosolic side of the endoplasmic reticulum membrane and finishes in its lumen. The sequential addition of sugars to dolichol pyrophosphate produces dolichol-linked oligosaccharides containing fourteen sugars, including two GlcNAcs, nine mannoses and three glucoses. Once assembled, the oligosaccharide is transferred from the lipid to nascent proteins by oligosaccharyltransferases. In the lumen of the endoplasmic reticulum, adds the first glucose residue from dolichyl phosphate glucose (Dol-P-Glc) onto the lipid-linked oligosaccharide intermediate Man(9)GlcNAc(2)-PP-Dol to produce Glc(1)Man(9)GlcNAc(2)-PP-Dol. Glc(1)Man(9)GlcNAc(2)-PP-Dol is a substrate for ALG8, the following enzyme in the biosynthetic pathway.</text>
</comment>
<dbReference type="AlphaFoldDB" id="A0A3Q3E6R2"/>
<evidence type="ECO:0000256" key="4">
    <source>
        <dbReference type="ARBA" id="ARBA00022676"/>
    </source>
</evidence>
<dbReference type="PANTHER" id="PTHR12413">
    <property type="entry name" value="DOLICHYL GLYCOSYLTRANSFERASE"/>
    <property type="match status" value="1"/>
</dbReference>
<evidence type="ECO:0000256" key="1">
    <source>
        <dbReference type="ARBA" id="ARBA00004477"/>
    </source>
</evidence>
<evidence type="ECO:0000256" key="10">
    <source>
        <dbReference type="ARBA" id="ARBA00044720"/>
    </source>
</evidence>
<evidence type="ECO:0000256" key="2">
    <source>
        <dbReference type="ARBA" id="ARBA00004922"/>
    </source>
</evidence>
<comment type="catalytic activity">
    <reaction evidence="11">
        <text>an alpha-D-Man-(1-&gt;2)-alpha-D-Man-(1-&gt;2)-alpha-D-Man-(1-&gt;3)-[alpha-D-Man-(1-&gt;2)-alpha-D-Man-(1-&gt;3)-[alpha-D-Man-(1-&gt;2)-alpha-D-Man-(1-&gt;6)]-alpha-D-Man-(1-&gt;6)]-beta-D-Man-(1-&gt;4)-beta-D-GlcNAc-(1-&gt;4)-alpha-D-GlcNAc-diphospho-di-trans,poly-cis-dolichol + a di-trans,poly-cis-dolichyl beta-D-glucosyl phosphate = an alpha-D-Glc-(1-&gt;3)-alpha-D-Man-(1-&gt;2)-alpha-D-Man-(1-&gt;2)-alpha-D-Man-(1-&gt;3)-[alpha-D-Man-(1-&gt;2)-alpha-D-Man-(1-&gt;3)-[alpha-D-Man-(1-&gt;2)-alpha-D-Man-(1-&gt;6)]-alpha-D-Man-(1-&gt;6)]-beta-D-Man-(1-&gt;4)-beta-D-GlcNAc-(1-&gt;4)-alpha-D-GlcNAc-diphospho-di-trans,poly-cis-dolichol + a di-trans,poly-cis-dolichyl phosphate + H(+)</text>
        <dbReference type="Rhea" id="RHEA:30635"/>
        <dbReference type="Rhea" id="RHEA-COMP:19498"/>
        <dbReference type="Rhea" id="RHEA-COMP:19502"/>
        <dbReference type="Rhea" id="RHEA-COMP:19520"/>
        <dbReference type="Rhea" id="RHEA-COMP:19521"/>
        <dbReference type="ChEBI" id="CHEBI:15378"/>
        <dbReference type="ChEBI" id="CHEBI:57525"/>
        <dbReference type="ChEBI" id="CHEBI:57683"/>
        <dbReference type="ChEBI" id="CHEBI:132520"/>
        <dbReference type="ChEBI" id="CHEBI:132521"/>
        <dbReference type="EC" id="2.4.1.267"/>
    </reaction>
    <physiologicalReaction direction="left-to-right" evidence="11">
        <dbReference type="Rhea" id="RHEA:30636"/>
    </physiologicalReaction>
</comment>
<dbReference type="InParanoid" id="A0A3Q3E6R2"/>
<dbReference type="Ensembl" id="ENSLBET00000003135.1">
    <property type="protein sequence ID" value="ENSLBEP00000002972.1"/>
    <property type="gene ID" value="ENSLBEG00000002316.1"/>
</dbReference>
<dbReference type="UniPathway" id="UPA00378"/>
<sequence length="186" mass="21145">MHTWSLVSICVLLGVVTRWGVSLNSYSGAGKPPMFGDYEAQRHWQEVTYNLPPQEWYFNTTDNDLLYWGLDYPPLTAYHSLICAYVAKMINPEWVELHTSRGYESPAHKLFMRATVLVADLLIFFPAVVVYCFYLTDGSSKRKVSTVLLFLLYPGLILIDYGHFPVSFKHKCIPALSVKLGLTGRG</sequence>
<evidence type="ECO:0000256" key="11">
    <source>
        <dbReference type="ARBA" id="ARBA00048950"/>
    </source>
</evidence>
<keyword evidence="15" id="KW-1185">Reference proteome</keyword>
<dbReference type="PANTHER" id="PTHR12413:SF1">
    <property type="entry name" value="DOLICHYL PYROPHOSPHATE MAN9GLCNAC2 ALPHA-1,3-GLUCOSYLTRANSFERASE"/>
    <property type="match status" value="1"/>
</dbReference>
<organism evidence="14 15">
    <name type="scientific">Labrus bergylta</name>
    <name type="common">ballan wrasse</name>
    <dbReference type="NCBI Taxonomy" id="56723"/>
    <lineage>
        <taxon>Eukaryota</taxon>
        <taxon>Metazoa</taxon>
        <taxon>Chordata</taxon>
        <taxon>Craniata</taxon>
        <taxon>Vertebrata</taxon>
        <taxon>Euteleostomi</taxon>
        <taxon>Actinopterygii</taxon>
        <taxon>Neopterygii</taxon>
        <taxon>Teleostei</taxon>
        <taxon>Neoteleostei</taxon>
        <taxon>Acanthomorphata</taxon>
        <taxon>Eupercaria</taxon>
        <taxon>Labriformes</taxon>
        <taxon>Labridae</taxon>
        <taxon>Labrus</taxon>
    </lineage>
</organism>
<reference evidence="14" key="2">
    <citation type="submission" date="2025-09" db="UniProtKB">
        <authorList>
            <consortium name="Ensembl"/>
        </authorList>
    </citation>
    <scope>IDENTIFICATION</scope>
</reference>
<evidence type="ECO:0000313" key="14">
    <source>
        <dbReference type="Ensembl" id="ENSLBEP00000002972.1"/>
    </source>
</evidence>
<comment type="subcellular location">
    <subcellularLocation>
        <location evidence="1 12">Endoplasmic reticulum membrane</location>
        <topology evidence="1 12">Multi-pass membrane protein</topology>
    </subcellularLocation>
</comment>
<keyword evidence="13" id="KW-0732">Signal</keyword>
<evidence type="ECO:0000256" key="7">
    <source>
        <dbReference type="ARBA" id="ARBA00022824"/>
    </source>
</evidence>
<comment type="pathway">
    <text evidence="2 12">Protein modification; protein glycosylation.</text>
</comment>
<evidence type="ECO:0000256" key="9">
    <source>
        <dbReference type="ARBA" id="ARBA00023136"/>
    </source>
</evidence>
<evidence type="ECO:0000313" key="15">
    <source>
        <dbReference type="Proteomes" id="UP000261660"/>
    </source>
</evidence>
<keyword evidence="9 12" id="KW-0472">Membrane</keyword>
<dbReference type="InterPro" id="IPR004856">
    <property type="entry name" value="Glyco_trans_ALG6/ALG8"/>
</dbReference>
<name>A0A3Q3E6R2_9LABR</name>
<evidence type="ECO:0000256" key="12">
    <source>
        <dbReference type="RuleBase" id="RU363110"/>
    </source>
</evidence>